<organism evidence="1 2">
    <name type="scientific">Dehalogenimonas etheniformans</name>
    <dbReference type="NCBI Taxonomy" id="1536648"/>
    <lineage>
        <taxon>Bacteria</taxon>
        <taxon>Bacillati</taxon>
        <taxon>Chloroflexota</taxon>
        <taxon>Dehalococcoidia</taxon>
        <taxon>Dehalococcoidales</taxon>
        <taxon>Dehalococcoidaceae</taxon>
        <taxon>Dehalogenimonas</taxon>
    </lineage>
</organism>
<dbReference type="RefSeq" id="WP_102331694.1">
    <property type="nucleotide sequence ID" value="NZ_CP058566.2"/>
</dbReference>
<proteinExistence type="predicted"/>
<reference evidence="1 2" key="1">
    <citation type="journal article" date="2017" name="ISME J.">
        <title>Grape pomace compost harbors organohalide-respiring Dehalogenimonas species with novel reductive dehalogenase genes.</title>
        <authorList>
            <person name="Yang Y."/>
            <person name="Higgins S.A."/>
            <person name="Yan J."/>
            <person name="Simsir B."/>
            <person name="Chourey K."/>
            <person name="Iyer R."/>
            <person name="Hettich R.L."/>
            <person name="Baldwin B."/>
            <person name="Ogles D.M."/>
            <person name="Loffler F.E."/>
        </authorList>
    </citation>
    <scope>NUCLEOTIDE SEQUENCE [LARGE SCALE GENOMIC DNA]</scope>
    <source>
        <strain evidence="1 2">GP</strain>
    </source>
</reference>
<dbReference type="Proteomes" id="UP000235653">
    <property type="component" value="Unassembled WGS sequence"/>
</dbReference>
<sequence>MKPFDLRRGIAYFVALASMIAVMTITPITIHSQTVKTQPPIFPSNPPTSFGITFDQAITIARGLVNPQIYEKVTLTIVGGTVQQGYLEVRFEIPSGVTRDALGWQEGPFVVFENTGTLPEGNFRDLYFRIDGSSGAVLFRIASDRLIPPPGIPPPTNEFWKVWPPIIVGTVIAVIAVAVWLLIRRKGKAAR</sequence>
<dbReference type="AlphaFoldDB" id="A0A2P5P5D0"/>
<evidence type="ECO:0000313" key="2">
    <source>
        <dbReference type="Proteomes" id="UP000235653"/>
    </source>
</evidence>
<keyword evidence="2" id="KW-1185">Reference proteome</keyword>
<evidence type="ECO:0000313" key="1">
    <source>
        <dbReference type="EMBL" id="PPD57503.1"/>
    </source>
</evidence>
<comment type="caution">
    <text evidence="1">The sequence shown here is derived from an EMBL/GenBank/DDBJ whole genome shotgun (WGS) entry which is preliminary data.</text>
</comment>
<accession>A0A2P5P5D0</accession>
<name>A0A2P5P5D0_9CHLR</name>
<protein>
    <submittedName>
        <fullName evidence="1">Uncharacterized protein</fullName>
    </submittedName>
</protein>
<dbReference type="EMBL" id="JQAN02000012">
    <property type="protein sequence ID" value="PPD57503.1"/>
    <property type="molecule type" value="Genomic_DNA"/>
</dbReference>
<gene>
    <name evidence="1" type="ORF">JP09_009250</name>
</gene>